<dbReference type="SMART" id="SM00663">
    <property type="entry name" value="RPOLA_N"/>
    <property type="match status" value="1"/>
</dbReference>
<evidence type="ECO:0000256" key="4">
    <source>
        <dbReference type="ARBA" id="ARBA00022695"/>
    </source>
</evidence>
<feature type="compositionally biased region" description="Low complexity" evidence="7">
    <location>
        <begin position="1690"/>
        <end position="1699"/>
    </location>
</feature>
<evidence type="ECO:0000313" key="9">
    <source>
        <dbReference type="EMBL" id="JAP94606.1"/>
    </source>
</evidence>
<dbReference type="GO" id="GO:0003677">
    <property type="term" value="F:DNA binding"/>
    <property type="evidence" value="ECO:0007669"/>
    <property type="project" value="InterPro"/>
</dbReference>
<dbReference type="InterPro" id="IPR045867">
    <property type="entry name" value="DNA-dir_RpoC_beta_prime"/>
</dbReference>
<dbReference type="Pfam" id="PF04997">
    <property type="entry name" value="RNA_pol_Rpb1_1"/>
    <property type="match status" value="1"/>
</dbReference>
<dbReference type="Gene3D" id="3.30.1490.180">
    <property type="entry name" value="RNA polymerase ii"/>
    <property type="match status" value="1"/>
</dbReference>
<gene>
    <name evidence="9" type="ORF">TPC1_12678</name>
</gene>
<keyword evidence="4 6" id="KW-0548">Nucleotidyltransferase</keyword>
<keyword evidence="3 6" id="KW-0808">Transferase</keyword>
<name>A0A146KGL3_9EUKA</name>
<evidence type="ECO:0000256" key="1">
    <source>
        <dbReference type="ARBA" id="ARBA00006460"/>
    </source>
</evidence>
<dbReference type="Pfam" id="PF05000">
    <property type="entry name" value="RNA_pol_Rpb1_4"/>
    <property type="match status" value="1"/>
</dbReference>
<evidence type="ECO:0000256" key="7">
    <source>
        <dbReference type="SAM" id="MobiDB-lite"/>
    </source>
</evidence>
<feature type="domain" description="RNA polymerase N-terminal" evidence="8">
    <location>
        <begin position="215"/>
        <end position="505"/>
    </location>
</feature>
<dbReference type="InterPro" id="IPR044893">
    <property type="entry name" value="RNA_pol_Rpb1_clamp_domain"/>
</dbReference>
<evidence type="ECO:0000259" key="8">
    <source>
        <dbReference type="SMART" id="SM00663"/>
    </source>
</evidence>
<dbReference type="Pfam" id="PF04990">
    <property type="entry name" value="RNA_pol_Rpb1_7"/>
    <property type="match status" value="1"/>
</dbReference>
<keyword evidence="5 6" id="KW-0804">Transcription</keyword>
<dbReference type="InterPro" id="IPR007081">
    <property type="entry name" value="RNA_pol_Rpb1_5"/>
</dbReference>
<dbReference type="InterPro" id="IPR042102">
    <property type="entry name" value="RNA_pol_Rpb1_3_sf"/>
</dbReference>
<feature type="non-terminal residue" evidence="9">
    <location>
        <position position="1"/>
    </location>
</feature>
<sequence>QKLNIPRGTIVGIQFSVMPQIVLKNSFRIEKCQNQIDQYRQLDDKQMGVVNLDDNECKQCHGTAGVMQNSMPCPGHMGSIELRPDQYIYHPLMVNKLALILNLFCTKCNELKFRSLYHDMSDVEQNARLQEIRQRSPQYKFLEKLAHLTESTRCSKCNSHIIYKQAETEIVYTEHVKGEKEDTRQLLQPKECLRILQQISRQDIALLGLQQSPPENMILTYLPIAPLTARPNIKAMGGVTRDQLSDEYRSLLCAISQQVHTQREKEDSRKTIALKFKGIIKSTGSETDVIAQKFKGMAERLKGKQGRMRMNVMGKRVNYCSRSVISGDPTISIDQLGIPRSVAMKLTFPEVVTVNNKAFLLNLVKNGSKYPGAAAIERDGEIQRLDVTNGDQQTQIQLGDIVHRHLLDNDFVMFNRQPSLHKMSFMAHKAKILPYSTFRLNLCCTRPYNADFDGDEMNCHEPQSYQAISELSEIMLVTKQIVSCKNNAPLISIVQDSLVGSFMLTQRDKFISKQDFQKYMMFLEYPSDYKQGFGVGKEVSELHLDNTQSNTSFQAANIRTKGLQHCLVTPQPAILFPKQKWTGKQLFSMSMPDNIHLQIADKTQANIMSDKHVHILNGELLTGVCSSKVVGQAQGGLIHILFKDFSPDFCKAFLNNCQRTMTQMMVDHGFSVGFGDMIIAKKARDKCAELNEQLIKQAEEVLQESILGKTQLKPGQTNEQGFEGALTAKISKVNKDLIEQVRKVLPNRNALLIMADSGSKGKDLNIMQISACLGQQQLQGQRMIYRFLTHRSLPHFQQFDYSPHPRGYVFHSFIQGLDVCEFFFHMTGGREGVCDTSIKTADSGYVERKMMKNLESISQGYDNSVRNDQNGFIQMRYGDDNLNTHMCETQTYKHLGYTDMQFFQQYYVDYNLSQQQSRRQVQTDQDQIDLNELLSVGSVNDRDFQLDSVQIKEFCCVVDADLFSQQDLVNYVQIHFDQIVKTQEDKTLNCQKWLTEESINAVRNNQKLVKTEYVSLLVERFWLQNIQSKLLELTRSKTAEFVKNTSCDLLRILNNQKISASNQQTPLLISDYQQESQHVDRSTTDLDPIFVIQQVNKLLAQIQTEKCRESKVFRVLIRAVFSSKQVCFVHRLKKQQFMKCLKLIYKKFVESNGVPGEPVGPLASHSISEPATQLTLNTFHTAGTSSLGSLGLPRLKELIDFRKTKTPIMSIFLDQPTSCYASNAKDANIRKTNQRQGVNRISAQIENSYLKDFIKKSQIVFDPENVYKDDKDWYDVARELNVYSHFDSKNERSPFVLRYELSLRKLIEKEEVLSVESIVDRIKEYLVNQSLSYYVDYYTGLGTQVIRLIPMQQCTPKQLEFLNVNLLEMHISGLSLIKKVFQNTYKPVNHFGFDKFTCNEVDLELFGGIYINEPVAGSTEKDKDKAEAKVSESIIQTEGSDLITILGMDGIDSTRTWVNDLPEIYDVLGVEAARQLLVTEMISTLGTSEGLNQRHFNLLSDVMMSAPSDGKMISINRHGMKNTNTGVISQASFEQPADAFINGGANGLLDNCQSVSTAVAIGAEMRHGTGSFTLLLDTSNLPKVPESDHPQRLINAQKQQIRDMDDQSINNQVSVMKTGQEGFFTFSQMSHDMSRSQLTANLSMNKSLMGSNQMSCVSNKISFQQDKYSQNYASNMSRMSKSALSQNITKSMLSSMSQQSKKDQEEEEHVDQGNNEDDWV</sequence>
<dbReference type="GO" id="GO:0006351">
    <property type="term" value="P:DNA-templated transcription"/>
    <property type="evidence" value="ECO:0007669"/>
    <property type="project" value="InterPro"/>
</dbReference>
<dbReference type="Pfam" id="PF04992">
    <property type="entry name" value="RNA_pol_Rpb1_6"/>
    <property type="match status" value="1"/>
</dbReference>
<dbReference type="EMBL" id="GDID01002000">
    <property type="protein sequence ID" value="JAP94606.1"/>
    <property type="molecule type" value="Transcribed_RNA"/>
</dbReference>
<dbReference type="GO" id="GO:0005665">
    <property type="term" value="C:RNA polymerase II, core complex"/>
    <property type="evidence" value="ECO:0007669"/>
    <property type="project" value="TreeGrafter"/>
</dbReference>
<dbReference type="InterPro" id="IPR007066">
    <property type="entry name" value="RNA_pol_Rpb1_3"/>
</dbReference>
<dbReference type="GO" id="GO:0003899">
    <property type="term" value="F:DNA-directed RNA polymerase activity"/>
    <property type="evidence" value="ECO:0007669"/>
    <property type="project" value="UniProtKB-EC"/>
</dbReference>
<dbReference type="PANTHER" id="PTHR19376">
    <property type="entry name" value="DNA-DIRECTED RNA POLYMERASE"/>
    <property type="match status" value="1"/>
</dbReference>
<dbReference type="Gene3D" id="6.20.50.80">
    <property type="match status" value="1"/>
</dbReference>
<dbReference type="Pfam" id="PF00623">
    <property type="entry name" value="RNA_pol_Rpb1_2"/>
    <property type="match status" value="1"/>
</dbReference>
<dbReference type="Gene3D" id="4.10.860.120">
    <property type="entry name" value="RNA polymerase II, clamp domain"/>
    <property type="match status" value="1"/>
</dbReference>
<evidence type="ECO:0000256" key="2">
    <source>
        <dbReference type="ARBA" id="ARBA00022478"/>
    </source>
</evidence>
<dbReference type="Gene3D" id="3.30.1360.140">
    <property type="match status" value="1"/>
</dbReference>
<feature type="compositionally biased region" description="Polar residues" evidence="7">
    <location>
        <begin position="1679"/>
        <end position="1689"/>
    </location>
</feature>
<comment type="similarity">
    <text evidence="1 6">Belongs to the RNA polymerase beta' chain family.</text>
</comment>
<dbReference type="Gene3D" id="6.10.250.2940">
    <property type="match status" value="1"/>
</dbReference>
<comment type="catalytic activity">
    <reaction evidence="6">
        <text>RNA(n) + a ribonucleoside 5'-triphosphate = RNA(n+1) + diphosphate</text>
        <dbReference type="Rhea" id="RHEA:21248"/>
        <dbReference type="Rhea" id="RHEA-COMP:14527"/>
        <dbReference type="Rhea" id="RHEA-COMP:17342"/>
        <dbReference type="ChEBI" id="CHEBI:33019"/>
        <dbReference type="ChEBI" id="CHEBI:61557"/>
        <dbReference type="ChEBI" id="CHEBI:140395"/>
        <dbReference type="EC" id="2.7.7.6"/>
    </reaction>
</comment>
<keyword evidence="2 6" id="KW-0240">DNA-directed RNA polymerase</keyword>
<dbReference type="InterPro" id="IPR007080">
    <property type="entry name" value="RNA_pol_Rpb1_1"/>
</dbReference>
<dbReference type="SUPFAM" id="SSF64484">
    <property type="entry name" value="beta and beta-prime subunits of DNA dependent RNA-polymerase"/>
    <property type="match status" value="1"/>
</dbReference>
<dbReference type="InterPro" id="IPR038593">
    <property type="entry name" value="RNA_pol_Rpb1_7_sf"/>
</dbReference>
<reference evidence="9" key="1">
    <citation type="submission" date="2015-07" db="EMBL/GenBank/DDBJ databases">
        <title>Adaptation to a free-living lifestyle via gene acquisitions in the diplomonad Trepomonas sp. PC1.</title>
        <authorList>
            <person name="Xu F."/>
            <person name="Jerlstrom-Hultqvist J."/>
            <person name="Kolisko M."/>
            <person name="Simpson A.G.B."/>
            <person name="Roger A.J."/>
            <person name="Svard S.G."/>
            <person name="Andersson J.O."/>
        </authorList>
    </citation>
    <scope>NUCLEOTIDE SEQUENCE</scope>
    <source>
        <strain evidence="9">PC1</strain>
    </source>
</reference>
<evidence type="ECO:0000256" key="3">
    <source>
        <dbReference type="ARBA" id="ARBA00022679"/>
    </source>
</evidence>
<feature type="compositionally biased region" description="Acidic residues" evidence="7">
    <location>
        <begin position="1705"/>
        <end position="1720"/>
    </location>
</feature>
<dbReference type="FunFam" id="2.40.40.20:FF:000019">
    <property type="entry name" value="DNA-directed RNA polymerase II subunit RPB1"/>
    <property type="match status" value="1"/>
</dbReference>
<feature type="region of interest" description="Disordered" evidence="7">
    <location>
        <begin position="1679"/>
        <end position="1720"/>
    </location>
</feature>
<dbReference type="Gene3D" id="1.10.132.30">
    <property type="match status" value="1"/>
</dbReference>
<dbReference type="Gene3D" id="2.40.40.20">
    <property type="match status" value="1"/>
</dbReference>
<dbReference type="Gene3D" id="1.10.274.100">
    <property type="entry name" value="RNA polymerase Rpb1, domain 3"/>
    <property type="match status" value="1"/>
</dbReference>
<accession>A0A146KGL3</accession>
<protein>
    <recommendedName>
        <fullName evidence="6">DNA-directed RNA polymerase subunit</fullName>
        <ecNumber evidence="6">2.7.7.6</ecNumber>
    </recommendedName>
</protein>
<dbReference type="Pfam" id="PF04998">
    <property type="entry name" value="RNA_pol_Rpb1_5"/>
    <property type="match status" value="1"/>
</dbReference>
<dbReference type="InterPro" id="IPR006592">
    <property type="entry name" value="RNA_pol_N"/>
</dbReference>
<dbReference type="InterPro" id="IPR000722">
    <property type="entry name" value="RNA_pol_asu"/>
</dbReference>
<dbReference type="Pfam" id="PF04983">
    <property type="entry name" value="RNA_pol_Rpb1_3"/>
    <property type="match status" value="1"/>
</dbReference>
<dbReference type="InterPro" id="IPR038120">
    <property type="entry name" value="Rpb1_funnel_sf"/>
</dbReference>
<evidence type="ECO:0000256" key="6">
    <source>
        <dbReference type="RuleBase" id="RU004279"/>
    </source>
</evidence>
<comment type="function">
    <text evidence="6">DNA-dependent RNA polymerase catalyzes the transcription of DNA into RNA using the four ribonucleoside triphosphates as substrates.</text>
</comment>
<dbReference type="InterPro" id="IPR007073">
    <property type="entry name" value="RNA_pol_Rpb1_7"/>
</dbReference>
<dbReference type="PANTHER" id="PTHR19376:SF37">
    <property type="entry name" value="DNA-DIRECTED RNA POLYMERASE II SUBUNIT RPB1"/>
    <property type="match status" value="1"/>
</dbReference>
<dbReference type="InterPro" id="IPR007083">
    <property type="entry name" value="RNA_pol_Rpb1_4"/>
</dbReference>
<proteinExistence type="inferred from homology"/>
<organism evidence="9">
    <name type="scientific">Trepomonas sp. PC1</name>
    <dbReference type="NCBI Taxonomy" id="1076344"/>
    <lineage>
        <taxon>Eukaryota</taxon>
        <taxon>Metamonada</taxon>
        <taxon>Diplomonadida</taxon>
        <taxon>Hexamitidae</taxon>
        <taxon>Hexamitinae</taxon>
        <taxon>Trepomonas</taxon>
    </lineage>
</organism>
<dbReference type="InterPro" id="IPR007075">
    <property type="entry name" value="RNA_pol_Rpb1_6"/>
</dbReference>
<dbReference type="EC" id="2.7.7.6" evidence="6"/>
<evidence type="ECO:0000256" key="5">
    <source>
        <dbReference type="ARBA" id="ARBA00023163"/>
    </source>
</evidence>